<keyword evidence="9 13" id="KW-1133">Transmembrane helix</keyword>
<feature type="transmembrane region" description="Helical" evidence="13">
    <location>
        <begin position="570"/>
        <end position="590"/>
    </location>
</feature>
<dbReference type="Gene3D" id="3.30.200.20">
    <property type="entry name" value="Phosphorylase Kinase, domain 1"/>
    <property type="match status" value="1"/>
</dbReference>
<dbReference type="FunFam" id="3.80.10.10:FF:000534">
    <property type="entry name" value="Probably inactive leucine-rich repeat receptor-like protein kinase At5g06940"/>
    <property type="match status" value="1"/>
</dbReference>
<dbReference type="InterPro" id="IPR000719">
    <property type="entry name" value="Prot_kinase_dom"/>
</dbReference>
<dbReference type="SMART" id="SM00369">
    <property type="entry name" value="LRR_TYP"/>
    <property type="match status" value="5"/>
</dbReference>
<evidence type="ECO:0000256" key="1">
    <source>
        <dbReference type="ARBA" id="ARBA00004479"/>
    </source>
</evidence>
<dbReference type="Pfam" id="PF00560">
    <property type="entry name" value="LRR_1"/>
    <property type="match status" value="1"/>
</dbReference>
<comment type="caution">
    <text evidence="15">The sequence shown here is derived from an EMBL/GenBank/DDBJ whole genome shotgun (WGS) entry which is preliminary data.</text>
</comment>
<gene>
    <name evidence="15" type="ORF">F3Y22_tig00110009pilonHSYRG00199</name>
</gene>
<dbReference type="EMBL" id="VEPZ02000810">
    <property type="protein sequence ID" value="KAE8718613.1"/>
    <property type="molecule type" value="Genomic_DNA"/>
</dbReference>
<evidence type="ECO:0000256" key="4">
    <source>
        <dbReference type="ARBA" id="ARBA00022692"/>
    </source>
</evidence>
<dbReference type="SUPFAM" id="SSF52058">
    <property type="entry name" value="L domain-like"/>
    <property type="match status" value="2"/>
</dbReference>
<keyword evidence="2" id="KW-0433">Leucine-rich repeat</keyword>
<dbReference type="Gene3D" id="3.80.10.10">
    <property type="entry name" value="Ribonuclease Inhibitor"/>
    <property type="match status" value="3"/>
</dbReference>
<dbReference type="Pfam" id="PF13855">
    <property type="entry name" value="LRR_8"/>
    <property type="match status" value="2"/>
</dbReference>
<evidence type="ECO:0000256" key="12">
    <source>
        <dbReference type="ARBA" id="ARBA00023180"/>
    </source>
</evidence>
<keyword evidence="10 13" id="KW-0472">Membrane</keyword>
<keyword evidence="7" id="KW-0547">Nucleotide-binding</keyword>
<dbReference type="PANTHER" id="PTHR48056:SF31">
    <property type="entry name" value="PROTEIN KINASE DOMAIN-CONTAINING PROTEIN"/>
    <property type="match status" value="1"/>
</dbReference>
<dbReference type="AlphaFoldDB" id="A0A6A3BPP2"/>
<dbReference type="SUPFAM" id="SSF56112">
    <property type="entry name" value="Protein kinase-like (PK-like)"/>
    <property type="match status" value="1"/>
</dbReference>
<keyword evidence="3" id="KW-0808">Transferase</keyword>
<evidence type="ECO:0000259" key="14">
    <source>
        <dbReference type="PROSITE" id="PS50011"/>
    </source>
</evidence>
<evidence type="ECO:0000256" key="8">
    <source>
        <dbReference type="ARBA" id="ARBA00022840"/>
    </source>
</evidence>
<dbReference type="Pfam" id="PF07714">
    <property type="entry name" value="PK_Tyr_Ser-Thr"/>
    <property type="match status" value="1"/>
</dbReference>
<reference evidence="15" key="1">
    <citation type="submission" date="2019-09" db="EMBL/GenBank/DDBJ databases">
        <title>Draft genome information of white flower Hibiscus syriacus.</title>
        <authorList>
            <person name="Kim Y.-M."/>
        </authorList>
    </citation>
    <scope>NUCLEOTIDE SEQUENCE [LARGE SCALE GENOMIC DNA]</scope>
    <source>
        <strain evidence="15">YM2019G1</strain>
    </source>
</reference>
<evidence type="ECO:0000256" key="3">
    <source>
        <dbReference type="ARBA" id="ARBA00022679"/>
    </source>
</evidence>
<dbReference type="InterPro" id="IPR001611">
    <property type="entry name" value="Leu-rich_rpt"/>
</dbReference>
<evidence type="ECO:0000256" key="11">
    <source>
        <dbReference type="ARBA" id="ARBA00023170"/>
    </source>
</evidence>
<dbReference type="Proteomes" id="UP000436088">
    <property type="component" value="Unassembled WGS sequence"/>
</dbReference>
<evidence type="ECO:0000313" key="15">
    <source>
        <dbReference type="EMBL" id="KAE8718613.1"/>
    </source>
</evidence>
<evidence type="ECO:0000256" key="7">
    <source>
        <dbReference type="ARBA" id="ARBA00022741"/>
    </source>
</evidence>
<evidence type="ECO:0000256" key="2">
    <source>
        <dbReference type="ARBA" id="ARBA00022614"/>
    </source>
</evidence>
<keyword evidence="11" id="KW-0675">Receptor</keyword>
<evidence type="ECO:0000256" key="9">
    <source>
        <dbReference type="ARBA" id="ARBA00022989"/>
    </source>
</evidence>
<feature type="domain" description="Protein kinase" evidence="14">
    <location>
        <begin position="623"/>
        <end position="894"/>
    </location>
</feature>
<organism evidence="15 16">
    <name type="scientific">Hibiscus syriacus</name>
    <name type="common">Rose of Sharon</name>
    <dbReference type="NCBI Taxonomy" id="106335"/>
    <lineage>
        <taxon>Eukaryota</taxon>
        <taxon>Viridiplantae</taxon>
        <taxon>Streptophyta</taxon>
        <taxon>Embryophyta</taxon>
        <taxon>Tracheophyta</taxon>
        <taxon>Spermatophyta</taxon>
        <taxon>Magnoliopsida</taxon>
        <taxon>eudicotyledons</taxon>
        <taxon>Gunneridae</taxon>
        <taxon>Pentapetalae</taxon>
        <taxon>rosids</taxon>
        <taxon>malvids</taxon>
        <taxon>Malvales</taxon>
        <taxon>Malvaceae</taxon>
        <taxon>Malvoideae</taxon>
        <taxon>Hibiscus</taxon>
    </lineage>
</organism>
<dbReference type="FunFam" id="3.80.10.10:FF:000516">
    <property type="entry name" value="Leucine-rich repeat family protein"/>
    <property type="match status" value="1"/>
</dbReference>
<evidence type="ECO:0000256" key="6">
    <source>
        <dbReference type="ARBA" id="ARBA00022737"/>
    </source>
</evidence>
<keyword evidence="6" id="KW-0677">Repeat</keyword>
<dbReference type="InterPro" id="IPR003591">
    <property type="entry name" value="Leu-rich_rpt_typical-subtyp"/>
</dbReference>
<proteinExistence type="predicted"/>
<dbReference type="GO" id="GO:0005524">
    <property type="term" value="F:ATP binding"/>
    <property type="evidence" value="ECO:0007669"/>
    <property type="project" value="UniProtKB-KW"/>
</dbReference>
<dbReference type="Pfam" id="PF08263">
    <property type="entry name" value="LRRNT_2"/>
    <property type="match status" value="1"/>
</dbReference>
<dbReference type="PROSITE" id="PS50011">
    <property type="entry name" value="PROTEIN_KINASE_DOM"/>
    <property type="match status" value="1"/>
</dbReference>
<evidence type="ECO:0000256" key="5">
    <source>
        <dbReference type="ARBA" id="ARBA00022729"/>
    </source>
</evidence>
<dbReference type="GO" id="GO:0033612">
    <property type="term" value="F:receptor serine/threonine kinase binding"/>
    <property type="evidence" value="ECO:0007669"/>
    <property type="project" value="TreeGrafter"/>
</dbReference>
<dbReference type="InterPro" id="IPR001245">
    <property type="entry name" value="Ser-Thr/Tyr_kinase_cat_dom"/>
</dbReference>
<keyword evidence="12" id="KW-0325">Glycoprotein</keyword>
<evidence type="ECO:0000256" key="10">
    <source>
        <dbReference type="ARBA" id="ARBA00023136"/>
    </source>
</evidence>
<keyword evidence="5" id="KW-0732">Signal</keyword>
<dbReference type="InterPro" id="IPR050647">
    <property type="entry name" value="Plant_LRR-RLKs"/>
</dbReference>
<keyword evidence="8" id="KW-0067">ATP-binding</keyword>
<dbReference type="GO" id="GO:0016020">
    <property type="term" value="C:membrane"/>
    <property type="evidence" value="ECO:0007669"/>
    <property type="project" value="UniProtKB-SubCell"/>
</dbReference>
<dbReference type="PANTHER" id="PTHR48056">
    <property type="entry name" value="LRR RECEPTOR-LIKE SERINE/THREONINE-PROTEIN KINASE-RELATED"/>
    <property type="match status" value="1"/>
</dbReference>
<accession>A0A6A3BPP2</accession>
<keyword evidence="4 13" id="KW-0812">Transmembrane</keyword>
<dbReference type="PROSITE" id="PS51450">
    <property type="entry name" value="LRR"/>
    <property type="match status" value="1"/>
</dbReference>
<name>A0A6A3BPP2_HIBSY</name>
<dbReference type="InterPro" id="IPR032675">
    <property type="entry name" value="LRR_dom_sf"/>
</dbReference>
<sequence length="919" mass="100355">MFCLVTISHFTDYIGITENNSTQSSSTPPPMATVCKCPFLLSLCFTIFMFSSASTEDADVLLNFKSFIDDPKHSLSSWSNTSGVHHCNWTGITCIPTPSLYVSSIDLQSFNLSGEIPSSICELPYLSHLNLADNLFNQPIPLHLSECSSLEALNLSNNLIRGTIPDQISQFDALKVLDLSKNHIEGKIPESIGSLVHLQVLNLGSNLLSGSVPLVFGNFSELALLDLSQNAYLASEIPTDIGKLDKLEQLFLQRSGFVGEIPESFVGLYNLITLELSQNNLTGKLPQTLGSSLTKLVSFDISENKLLGSFPGGICDGKRLKFLSLHTNFFNGSIPMSISECLNLEIFQVQNNGFSGGFPNGLWSIPKLILVRAENNRLSGELTDSISMAAQLEQVQIDNNSFTGKIPQGLGLVKSLYRFSASLNGFSGEIPPNFCDSPVMSIINLSHNTLSGLIPELKKCRKLVSLSFADNCLTGEIPPSLAELPVLTYLDLSHNNLSGSIAPGLQNLKLALFNVSFNQLTGRVPSSLISGLPASYLEGNPGLCGPGLPNPCPDEHPKRHSSGLTTLTCALISIAFSIATMIVAAGAFVFHRYSKTKSQSCVWRSVFFYPLRLNEHDLMMGMDEKSALGNGGPFGRVYTISLPSGEQVAIKKLVNFGVQPSKALKVEVKTLAKMRHKNIIKILGVFHSDASVFLIYEFLEKGSLGDLIRRPDFHLQWSARLSIAIGVAQGLAYLHKVYVPHMLHRNLKSTNILLDADYEPKLTDFALDRIVGEAPFQSTIASEFAHSCYNAPECKYSKKASEQMDVYGFGVVLLELITGRQADDVESSDSLDIVKWVRRKVNITNGTLQVIDPKISSCSQKETLGALDVALCCTAVMPEKRPSMLEVLRTLESLKAGACVRNLELSTWEPEKQMQSPPA</sequence>
<keyword evidence="16" id="KW-1185">Reference proteome</keyword>
<dbReference type="FunFam" id="1.10.510.10:FF:000388">
    <property type="entry name" value="Leucine-rich repeat receptor-like tyrosine-protein kinase PXC3"/>
    <property type="match status" value="1"/>
</dbReference>
<dbReference type="Gene3D" id="1.10.510.10">
    <property type="entry name" value="Transferase(Phosphotransferase) domain 1"/>
    <property type="match status" value="1"/>
</dbReference>
<evidence type="ECO:0000313" key="16">
    <source>
        <dbReference type="Proteomes" id="UP000436088"/>
    </source>
</evidence>
<dbReference type="InterPro" id="IPR013210">
    <property type="entry name" value="LRR_N_plant-typ"/>
</dbReference>
<dbReference type="FunFam" id="3.30.200.20:FF:000652">
    <property type="entry name" value="probably inactive leucine-rich repeat receptor-like protein kinase At5g06940"/>
    <property type="match status" value="1"/>
</dbReference>
<protein>
    <submittedName>
        <fullName evidence="15">Leucine-rich repeat receptor-like protein kinase</fullName>
    </submittedName>
</protein>
<dbReference type="GO" id="GO:0004672">
    <property type="term" value="F:protein kinase activity"/>
    <property type="evidence" value="ECO:0007669"/>
    <property type="project" value="InterPro"/>
</dbReference>
<dbReference type="InterPro" id="IPR011009">
    <property type="entry name" value="Kinase-like_dom_sf"/>
</dbReference>
<evidence type="ECO:0000256" key="13">
    <source>
        <dbReference type="SAM" id="Phobius"/>
    </source>
</evidence>
<comment type="subcellular location">
    <subcellularLocation>
        <location evidence="1">Membrane</location>
        <topology evidence="1">Single-pass type I membrane protein</topology>
    </subcellularLocation>
</comment>